<dbReference type="Proteomes" id="UP000290057">
    <property type="component" value="Chromosome"/>
</dbReference>
<feature type="domain" description="ABC transmembrane type-1" evidence="8">
    <location>
        <begin position="87"/>
        <end position="267"/>
    </location>
</feature>
<keyword evidence="6 7" id="KW-0472">Membrane</keyword>
<evidence type="ECO:0000256" key="4">
    <source>
        <dbReference type="ARBA" id="ARBA00022692"/>
    </source>
</evidence>
<name>A0A3T1CFN3_9SPHN</name>
<dbReference type="EMBL" id="AP019389">
    <property type="protein sequence ID" value="BBI19785.1"/>
    <property type="molecule type" value="Genomic_DNA"/>
</dbReference>
<evidence type="ECO:0000256" key="2">
    <source>
        <dbReference type="ARBA" id="ARBA00022448"/>
    </source>
</evidence>
<dbReference type="SUPFAM" id="SSF161098">
    <property type="entry name" value="MetI-like"/>
    <property type="match status" value="1"/>
</dbReference>
<keyword evidence="4 7" id="KW-0812">Transmembrane</keyword>
<evidence type="ECO:0000256" key="7">
    <source>
        <dbReference type="RuleBase" id="RU363032"/>
    </source>
</evidence>
<dbReference type="Pfam" id="PF00528">
    <property type="entry name" value="BPD_transp_1"/>
    <property type="match status" value="1"/>
</dbReference>
<keyword evidence="5 7" id="KW-1133">Transmembrane helix</keyword>
<evidence type="ECO:0000256" key="3">
    <source>
        <dbReference type="ARBA" id="ARBA00022475"/>
    </source>
</evidence>
<proteinExistence type="inferred from homology"/>
<keyword evidence="3" id="KW-1003">Cell membrane</keyword>
<feature type="transmembrane region" description="Helical" evidence="7">
    <location>
        <begin position="118"/>
        <end position="141"/>
    </location>
</feature>
<keyword evidence="10" id="KW-1185">Reference proteome</keyword>
<dbReference type="GO" id="GO:0005886">
    <property type="term" value="C:plasma membrane"/>
    <property type="evidence" value="ECO:0007669"/>
    <property type="project" value="UniProtKB-SubCell"/>
</dbReference>
<evidence type="ECO:0000256" key="6">
    <source>
        <dbReference type="ARBA" id="ARBA00023136"/>
    </source>
</evidence>
<evidence type="ECO:0000256" key="5">
    <source>
        <dbReference type="ARBA" id="ARBA00022989"/>
    </source>
</evidence>
<dbReference type="InterPro" id="IPR035906">
    <property type="entry name" value="MetI-like_sf"/>
</dbReference>
<reference evidence="9 10" key="1">
    <citation type="submission" date="2019-01" db="EMBL/GenBank/DDBJ databases">
        <title>Complete genome sequence of Erythrobacter flavus KJ5.</title>
        <authorList>
            <person name="Kanesaki Y."/>
            <person name="Brotosudarmo T."/>
            <person name="Moriuchi R."/>
            <person name="Awai K."/>
        </authorList>
    </citation>
    <scope>NUCLEOTIDE SEQUENCE [LARGE SCALE GENOMIC DNA]</scope>
    <source>
        <strain evidence="9 10">KJ5</strain>
    </source>
</reference>
<sequence>MQDRGRSVVRWVDRRIGRTNGLLMGAVPILLLVLLYLFFAAERHAINPADKILPLPGAMIDAMRALVLERDPLSGRYLFWADTLASLQRLGLGLAISTASALLVGLVLGLLPPVRATFGMLVTGIAVIPPIALLPILFIAFGLGETAKVALIVIGIAPFMIRDIAAHTAELPREQIVKAQTLGASTWQLMLRVVLPQAMPRLFQAVRLALGPAWVFLISAEAIAADIGLGYRIFLVRRYLAMDVILPYVAWIAILAAFTDILLAWSSRRLFGWAHRSAA</sequence>
<comment type="similarity">
    <text evidence="7">Belongs to the binding-protein-dependent transport system permease family.</text>
</comment>
<dbReference type="PROSITE" id="PS50928">
    <property type="entry name" value="ABC_TM1"/>
    <property type="match status" value="1"/>
</dbReference>
<keyword evidence="2 7" id="KW-0813">Transport</keyword>
<evidence type="ECO:0000313" key="10">
    <source>
        <dbReference type="Proteomes" id="UP000290057"/>
    </source>
</evidence>
<dbReference type="PANTHER" id="PTHR30151">
    <property type="entry name" value="ALKANE SULFONATE ABC TRANSPORTER-RELATED, MEMBRANE SUBUNIT"/>
    <property type="match status" value="1"/>
</dbReference>
<dbReference type="AlphaFoldDB" id="A0A3T1CFN3"/>
<dbReference type="GO" id="GO:0055085">
    <property type="term" value="P:transmembrane transport"/>
    <property type="evidence" value="ECO:0007669"/>
    <property type="project" value="InterPro"/>
</dbReference>
<feature type="transmembrane region" description="Helical" evidence="7">
    <location>
        <begin position="21"/>
        <end position="41"/>
    </location>
</feature>
<organism evidence="9 10">
    <name type="scientific">Qipengyuania flava</name>
    <dbReference type="NCBI Taxonomy" id="192812"/>
    <lineage>
        <taxon>Bacteria</taxon>
        <taxon>Pseudomonadati</taxon>
        <taxon>Pseudomonadota</taxon>
        <taxon>Alphaproteobacteria</taxon>
        <taxon>Sphingomonadales</taxon>
        <taxon>Erythrobacteraceae</taxon>
        <taxon>Qipengyuania</taxon>
    </lineage>
</organism>
<evidence type="ECO:0000256" key="1">
    <source>
        <dbReference type="ARBA" id="ARBA00004651"/>
    </source>
</evidence>
<gene>
    <name evidence="9" type="ORF">EKJ_06320</name>
</gene>
<comment type="subcellular location">
    <subcellularLocation>
        <location evidence="1 7">Cell membrane</location>
        <topology evidence="1 7">Multi-pass membrane protein</topology>
    </subcellularLocation>
</comment>
<protein>
    <submittedName>
        <fullName evidence="9">ABC transporter permease</fullName>
    </submittedName>
</protein>
<feature type="transmembrane region" description="Helical" evidence="7">
    <location>
        <begin position="90"/>
        <end position="111"/>
    </location>
</feature>
<evidence type="ECO:0000313" key="9">
    <source>
        <dbReference type="EMBL" id="BBI19785.1"/>
    </source>
</evidence>
<feature type="transmembrane region" description="Helical" evidence="7">
    <location>
        <begin position="205"/>
        <end position="225"/>
    </location>
</feature>
<dbReference type="InterPro" id="IPR000515">
    <property type="entry name" value="MetI-like"/>
</dbReference>
<accession>A0A3T1CFN3</accession>
<feature type="transmembrane region" description="Helical" evidence="7">
    <location>
        <begin position="245"/>
        <end position="266"/>
    </location>
</feature>
<dbReference type="CDD" id="cd06261">
    <property type="entry name" value="TM_PBP2"/>
    <property type="match status" value="1"/>
</dbReference>
<evidence type="ECO:0000259" key="8">
    <source>
        <dbReference type="PROSITE" id="PS50928"/>
    </source>
</evidence>
<dbReference type="PANTHER" id="PTHR30151:SF0">
    <property type="entry name" value="ABC TRANSPORTER PERMEASE PROTEIN MJ0413-RELATED"/>
    <property type="match status" value="1"/>
</dbReference>
<dbReference type="Gene3D" id="1.10.3720.10">
    <property type="entry name" value="MetI-like"/>
    <property type="match status" value="1"/>
</dbReference>